<dbReference type="AlphaFoldDB" id="A0AAV9MI90"/>
<name>A0AAV9MI90_9SOLN</name>
<reference evidence="1 2" key="1">
    <citation type="submission" date="2023-10" db="EMBL/GenBank/DDBJ databases">
        <title>Genome-Wide Identification Analysis in wild type Solanum Pinnatisectum Reveals Some Genes Defensing Phytophthora Infestans.</title>
        <authorList>
            <person name="Sun C."/>
        </authorList>
    </citation>
    <scope>NUCLEOTIDE SEQUENCE [LARGE SCALE GENOMIC DNA]</scope>
    <source>
        <strain evidence="1">LQN</strain>
        <tissue evidence="1">Leaf</tissue>
    </source>
</reference>
<sequence>MASMMPTKCRGSLVGPNKKFSFSYREKKWLKTGSIKPEPEVWNWVQYSQVFDILDHGNGNEEGLDLASASEVLFDSGKSVVVLGDDGLFSDVPQMNEDAIPMLTSVETHQPLSQRNDSNDEKARNVKHHLVKALERNGKMVSSHLEAQNMHFEQDREQRKDHVDNLVVVLNKLAGALGRIVDKYHKSIHKFHVLNLSFGNGVNLVTQITIAGLYGGESEGRVGLGSSGISGFGIVGTFSFGSSETFGFGNSGILGFGIVGTSGFGSSGTFGFGSSGISGFGTLGSSGFGKVGTSGFFIAGGTSVFGTAGISDFFKGGNSSFGKVGISGFGTAGISGFGMVGSSGIGTVGISGFDKAGTLGSSGLGISGRGVSRRCRAVAPVMLP</sequence>
<organism evidence="1 2">
    <name type="scientific">Solanum pinnatisectum</name>
    <name type="common">tansyleaf nightshade</name>
    <dbReference type="NCBI Taxonomy" id="50273"/>
    <lineage>
        <taxon>Eukaryota</taxon>
        <taxon>Viridiplantae</taxon>
        <taxon>Streptophyta</taxon>
        <taxon>Embryophyta</taxon>
        <taxon>Tracheophyta</taxon>
        <taxon>Spermatophyta</taxon>
        <taxon>Magnoliopsida</taxon>
        <taxon>eudicotyledons</taxon>
        <taxon>Gunneridae</taxon>
        <taxon>Pentapetalae</taxon>
        <taxon>asterids</taxon>
        <taxon>lamiids</taxon>
        <taxon>Solanales</taxon>
        <taxon>Solanaceae</taxon>
        <taxon>Solanoideae</taxon>
        <taxon>Solaneae</taxon>
        <taxon>Solanum</taxon>
    </lineage>
</organism>
<protein>
    <submittedName>
        <fullName evidence="1">Uncharacterized protein</fullName>
    </submittedName>
</protein>
<gene>
    <name evidence="1" type="ORF">R3W88_001343</name>
</gene>
<dbReference type="PANTHER" id="PTHR47211:SF6">
    <property type="entry name" value="MYB_SANT-LIKE DNA-BINDING DOMAIN-CONTAINING PROTEIN"/>
    <property type="match status" value="1"/>
</dbReference>
<comment type="caution">
    <text evidence="1">The sequence shown here is derived from an EMBL/GenBank/DDBJ whole genome shotgun (WGS) entry which is preliminary data.</text>
</comment>
<evidence type="ECO:0000313" key="2">
    <source>
        <dbReference type="Proteomes" id="UP001311915"/>
    </source>
</evidence>
<dbReference type="PANTHER" id="PTHR47211">
    <property type="entry name" value="TRIHELIX TRANSCRIPTION FACTOR ASR3"/>
    <property type="match status" value="1"/>
</dbReference>
<accession>A0AAV9MI90</accession>
<dbReference type="EMBL" id="JAWPEI010000001">
    <property type="protein sequence ID" value="KAK4737646.1"/>
    <property type="molecule type" value="Genomic_DNA"/>
</dbReference>
<evidence type="ECO:0000313" key="1">
    <source>
        <dbReference type="EMBL" id="KAK4737646.1"/>
    </source>
</evidence>
<dbReference type="Proteomes" id="UP001311915">
    <property type="component" value="Unassembled WGS sequence"/>
</dbReference>
<keyword evidence="2" id="KW-1185">Reference proteome</keyword>
<proteinExistence type="predicted"/>